<dbReference type="RefSeq" id="WP_061662454.1">
    <property type="nucleotide sequence ID" value="NZ_LOMO01000001.1"/>
</dbReference>
<dbReference type="Proteomes" id="UP000075476">
    <property type="component" value="Unassembled WGS sequence"/>
</dbReference>
<sequence length="143" mass="16882">MSKRVSSMQEKILEFAKNLIDNPDSYEHLSTVERQQLFAMSKLYALRNQADDEEVDSIGDAIYDITVDKQIYYQYKLLFKLLREFLGEKSLKDSLLKSSELLCLVKEKESEINNRIQLQVEHVDAMRKLVETFKQNEKQEIQE</sequence>
<name>A0A9X0MK35_BACCE</name>
<organism evidence="1 2">
    <name type="scientific">Bacillus cereus</name>
    <dbReference type="NCBI Taxonomy" id="1396"/>
    <lineage>
        <taxon>Bacteria</taxon>
        <taxon>Bacillati</taxon>
        <taxon>Bacillota</taxon>
        <taxon>Bacilli</taxon>
        <taxon>Bacillales</taxon>
        <taxon>Bacillaceae</taxon>
        <taxon>Bacillus</taxon>
        <taxon>Bacillus cereus group</taxon>
    </lineage>
</organism>
<dbReference type="AlphaFoldDB" id="A0A9X0MK35"/>
<protein>
    <submittedName>
        <fullName evidence="1">Uncharacterized protein</fullName>
    </submittedName>
</protein>
<comment type="caution">
    <text evidence="1">The sequence shown here is derived from an EMBL/GenBank/DDBJ whole genome shotgun (WGS) entry which is preliminary data.</text>
</comment>
<evidence type="ECO:0000313" key="2">
    <source>
        <dbReference type="Proteomes" id="UP000075476"/>
    </source>
</evidence>
<reference evidence="1 2" key="1">
    <citation type="submission" date="2015-12" db="EMBL/GenBank/DDBJ databases">
        <title>Bacillus cereus Group isolate.</title>
        <authorList>
            <person name="Kovac J."/>
        </authorList>
    </citation>
    <scope>NUCLEOTIDE SEQUENCE [LARGE SCALE GENOMIC DNA]</scope>
    <source>
        <strain evidence="1 2">FSL K6-0073</strain>
    </source>
</reference>
<proteinExistence type="predicted"/>
<gene>
    <name evidence="1" type="ORF">AT268_31940</name>
</gene>
<accession>A0A9X0MK35</accession>
<evidence type="ECO:0000313" key="1">
    <source>
        <dbReference type="EMBL" id="KXY51115.1"/>
    </source>
</evidence>
<dbReference type="EMBL" id="LOMO01000001">
    <property type="protein sequence ID" value="KXY51115.1"/>
    <property type="molecule type" value="Genomic_DNA"/>
</dbReference>